<evidence type="ECO:0000256" key="5">
    <source>
        <dbReference type="ARBA" id="ARBA00023065"/>
    </source>
</evidence>
<dbReference type="Pfam" id="PF02659">
    <property type="entry name" value="Mntp"/>
    <property type="match status" value="2"/>
</dbReference>
<comment type="similarity">
    <text evidence="8">Belongs to the MntP (TC 9.B.29) family.</text>
</comment>
<dbReference type="PANTHER" id="PTHR35529:SF1">
    <property type="entry name" value="MANGANESE EFFLUX PUMP MNTP-RELATED"/>
    <property type="match status" value="1"/>
</dbReference>
<feature type="transmembrane region" description="Helical" evidence="8">
    <location>
        <begin position="151"/>
        <end position="170"/>
    </location>
</feature>
<comment type="subcellular location">
    <subcellularLocation>
        <location evidence="8">Cell membrane</location>
        <topology evidence="8">Multi-pass membrane protein</topology>
    </subcellularLocation>
</comment>
<accession>A0A7X0VQB9</accession>
<sequence length="232" mass="25846">MGLLSIFMTAVGLSMDAVAVSIAKGMTVKKNLLRNAIKIALFFGVFQGVMPLIGWFAGRYFENYIKSFDHWIAFILLSVIGEKMIYESLKGNKERKENKEDEVREIDKIKKEDEIIEIQEEVSLDRDRDRDRDSCDKQCEIKSEELSHKSLTILAIATSIDALAVGVSFAFLEVSIIPAATIIGLTTFILCIAAVLIGKKLGCILQKYAEIIGGVILIIIGINILIEHLFMS</sequence>
<dbReference type="Proteomes" id="UP000585258">
    <property type="component" value="Unassembled WGS sequence"/>
</dbReference>
<dbReference type="AlphaFoldDB" id="A0A7X0VQB9"/>
<evidence type="ECO:0000256" key="2">
    <source>
        <dbReference type="ARBA" id="ARBA00022475"/>
    </source>
</evidence>
<evidence type="ECO:0000256" key="4">
    <source>
        <dbReference type="ARBA" id="ARBA00022989"/>
    </source>
</evidence>
<organism evidence="9 10">
    <name type="scientific">Clostridium gasigenes</name>
    <dbReference type="NCBI Taxonomy" id="94869"/>
    <lineage>
        <taxon>Bacteria</taxon>
        <taxon>Bacillati</taxon>
        <taxon>Bacillota</taxon>
        <taxon>Clostridia</taxon>
        <taxon>Eubacteriales</taxon>
        <taxon>Clostridiaceae</taxon>
        <taxon>Clostridium</taxon>
    </lineage>
</organism>
<dbReference type="GO" id="GO:0005384">
    <property type="term" value="F:manganese ion transmembrane transporter activity"/>
    <property type="evidence" value="ECO:0007669"/>
    <property type="project" value="UniProtKB-UniRule"/>
</dbReference>
<dbReference type="EMBL" id="JACKWY010000002">
    <property type="protein sequence ID" value="MBB6713838.1"/>
    <property type="molecule type" value="Genomic_DNA"/>
</dbReference>
<name>A0A7X0VQB9_9CLOT</name>
<dbReference type="RefSeq" id="WP_185163570.1">
    <property type="nucleotide sequence ID" value="NZ_JACKWY010000002.1"/>
</dbReference>
<comment type="function">
    <text evidence="8">Probably functions as a manganese efflux pump.</text>
</comment>
<evidence type="ECO:0000256" key="3">
    <source>
        <dbReference type="ARBA" id="ARBA00022692"/>
    </source>
</evidence>
<evidence type="ECO:0000313" key="9">
    <source>
        <dbReference type="EMBL" id="MBB6713838.1"/>
    </source>
</evidence>
<reference evidence="9 10" key="1">
    <citation type="submission" date="2020-08" db="EMBL/GenBank/DDBJ databases">
        <title>Clostridia isolated from Swiss meat.</title>
        <authorList>
            <person name="Wambui J."/>
            <person name="Stevens M.J.A."/>
            <person name="Stephan R."/>
        </authorList>
    </citation>
    <scope>NUCLEOTIDE SEQUENCE [LARGE SCALE GENOMIC DNA]</scope>
    <source>
        <strain evidence="9 10">CM001</strain>
    </source>
</reference>
<evidence type="ECO:0000256" key="6">
    <source>
        <dbReference type="ARBA" id="ARBA00023136"/>
    </source>
</evidence>
<keyword evidence="2 8" id="KW-1003">Cell membrane</keyword>
<keyword evidence="7 8" id="KW-0464">Manganese</keyword>
<feature type="transmembrane region" description="Helical" evidence="8">
    <location>
        <begin position="208"/>
        <end position="226"/>
    </location>
</feature>
<feature type="transmembrane region" description="Helical" evidence="8">
    <location>
        <begin position="6"/>
        <end position="27"/>
    </location>
</feature>
<proteinExistence type="inferred from homology"/>
<keyword evidence="1 8" id="KW-0813">Transport</keyword>
<keyword evidence="3 8" id="KW-0812">Transmembrane</keyword>
<comment type="caution">
    <text evidence="9">The sequence shown here is derived from an EMBL/GenBank/DDBJ whole genome shotgun (WGS) entry which is preliminary data.</text>
</comment>
<evidence type="ECO:0000313" key="10">
    <source>
        <dbReference type="Proteomes" id="UP000585258"/>
    </source>
</evidence>
<gene>
    <name evidence="8" type="primary">mntP</name>
    <name evidence="9" type="ORF">H7E68_03675</name>
</gene>
<keyword evidence="6 8" id="KW-0472">Membrane</keyword>
<dbReference type="PANTHER" id="PTHR35529">
    <property type="entry name" value="MANGANESE EFFLUX PUMP MNTP-RELATED"/>
    <property type="match status" value="1"/>
</dbReference>
<dbReference type="InterPro" id="IPR003810">
    <property type="entry name" value="Mntp/YtaF"/>
</dbReference>
<protein>
    <recommendedName>
        <fullName evidence="8">Putative manganese efflux pump MntP</fullName>
    </recommendedName>
</protein>
<evidence type="ECO:0000256" key="1">
    <source>
        <dbReference type="ARBA" id="ARBA00022448"/>
    </source>
</evidence>
<dbReference type="InterPro" id="IPR022929">
    <property type="entry name" value="Put_MntP"/>
</dbReference>
<feature type="transmembrane region" description="Helical" evidence="8">
    <location>
        <begin position="39"/>
        <end position="58"/>
    </location>
</feature>
<keyword evidence="5 8" id="KW-0406">Ion transport</keyword>
<feature type="transmembrane region" description="Helical" evidence="8">
    <location>
        <begin position="70"/>
        <end position="86"/>
    </location>
</feature>
<keyword evidence="4 8" id="KW-1133">Transmembrane helix</keyword>
<feature type="transmembrane region" description="Helical" evidence="8">
    <location>
        <begin position="176"/>
        <end position="196"/>
    </location>
</feature>
<dbReference type="HAMAP" id="MF_01521">
    <property type="entry name" value="MntP_pump"/>
    <property type="match status" value="1"/>
</dbReference>
<dbReference type="GO" id="GO:0005886">
    <property type="term" value="C:plasma membrane"/>
    <property type="evidence" value="ECO:0007669"/>
    <property type="project" value="UniProtKB-SubCell"/>
</dbReference>
<evidence type="ECO:0000256" key="8">
    <source>
        <dbReference type="HAMAP-Rule" id="MF_01521"/>
    </source>
</evidence>
<evidence type="ECO:0000256" key="7">
    <source>
        <dbReference type="ARBA" id="ARBA00023211"/>
    </source>
</evidence>